<name>A0A0H3J1Y8_CLOPA</name>
<dbReference type="EMBL" id="CP009268">
    <property type="protein sequence ID" value="AJA50725.1"/>
    <property type="molecule type" value="Genomic_DNA"/>
</dbReference>
<dbReference type="EMBL" id="JPGY02000001">
    <property type="protein sequence ID" value="KRU13264.1"/>
    <property type="molecule type" value="Genomic_DNA"/>
</dbReference>
<dbReference type="RefSeq" id="WP_004455384.1">
    <property type="nucleotide sequence ID" value="NZ_ANZB01000001.1"/>
</dbReference>
<dbReference type="GeneID" id="93072858"/>
<feature type="transmembrane region" description="Helical" evidence="1">
    <location>
        <begin position="215"/>
        <end position="234"/>
    </location>
</feature>
<keyword evidence="1" id="KW-0472">Membrane</keyword>
<keyword evidence="1" id="KW-0812">Transmembrane</keyword>
<reference evidence="3" key="2">
    <citation type="submission" date="2015-10" db="EMBL/GenBank/DDBJ databases">
        <title>Improved Draft Genome Sequence of Clostridium pasteurianum Strain ATCC 6013 (DSM 525) Using a Hybrid Next-Generation Sequencing Approach.</title>
        <authorList>
            <person name="Pyne M.E."/>
            <person name="Utturkar S.M."/>
            <person name="Brown S.D."/>
            <person name="Moo-Young M."/>
            <person name="Chung D.A."/>
            <person name="Chou P.C."/>
        </authorList>
    </citation>
    <scope>NUCLEOTIDE SEQUENCE</scope>
    <source>
        <strain evidence="3">ATCC 6013</strain>
    </source>
</reference>
<keyword evidence="5" id="KW-1185">Reference proteome</keyword>
<dbReference type="KEGG" id="cpae:CPAST_c06370"/>
<protein>
    <recommendedName>
        <fullName evidence="6">PH domain-containing protein</fullName>
    </recommendedName>
</protein>
<evidence type="ECO:0008006" key="6">
    <source>
        <dbReference type="Google" id="ProtNLM"/>
    </source>
</evidence>
<evidence type="ECO:0000313" key="4">
    <source>
        <dbReference type="Proteomes" id="UP000028042"/>
    </source>
</evidence>
<evidence type="ECO:0000256" key="1">
    <source>
        <dbReference type="SAM" id="Phobius"/>
    </source>
</evidence>
<feature type="transmembrane region" description="Helical" evidence="1">
    <location>
        <begin position="158"/>
        <end position="175"/>
    </location>
</feature>
<dbReference type="AlphaFoldDB" id="A0A0H3J1Y8"/>
<dbReference type="Proteomes" id="UP000028042">
    <property type="component" value="Unassembled WGS sequence"/>
</dbReference>
<feature type="transmembrane region" description="Helical" evidence="1">
    <location>
        <begin position="18"/>
        <end position="36"/>
    </location>
</feature>
<dbReference type="eggNOG" id="ENOG50316M8">
    <property type="taxonomic scope" value="Bacteria"/>
</dbReference>
<reference evidence="2 5" key="1">
    <citation type="journal article" date="2015" name="Genome Announc.">
        <title>Complete Genome Sequence of the Nitrogen-Fixing and Solvent-Producing Clostridium pasteurianum DSM 525.</title>
        <authorList>
            <person name="Poehlein A."/>
            <person name="Grosse-Honebrink A."/>
            <person name="Zhang Y."/>
            <person name="Minton N.P."/>
            <person name="Daniel R."/>
        </authorList>
    </citation>
    <scope>NUCLEOTIDE SEQUENCE [LARGE SCALE GENOMIC DNA]</scope>
    <source>
        <strain evidence="2">DSM 525</strain>
        <strain evidence="5">DSM 525 / ATCC 6013</strain>
    </source>
</reference>
<organism evidence="2 5">
    <name type="scientific">Clostridium pasteurianum DSM 525 = ATCC 6013</name>
    <dbReference type="NCBI Taxonomy" id="1262449"/>
    <lineage>
        <taxon>Bacteria</taxon>
        <taxon>Bacillati</taxon>
        <taxon>Bacillota</taxon>
        <taxon>Clostridia</taxon>
        <taxon>Eubacteriales</taxon>
        <taxon>Clostridiaceae</taxon>
        <taxon>Clostridium</taxon>
    </lineage>
</organism>
<feature type="transmembrane region" description="Helical" evidence="1">
    <location>
        <begin position="181"/>
        <end position="203"/>
    </location>
</feature>
<dbReference type="KEGG" id="cpat:CLPA_c06370"/>
<proteinExistence type="predicted"/>
<dbReference type="PATRIC" id="fig|1262449.3.peg.538"/>
<evidence type="ECO:0000313" key="2">
    <source>
        <dbReference type="EMBL" id="AJA50725.1"/>
    </source>
</evidence>
<gene>
    <name evidence="2" type="ORF">CLPA_c06370</name>
    <name evidence="3" type="ORF">CP6013_02512</name>
</gene>
<reference evidence="3 4" key="3">
    <citation type="journal article" name="Genome Announc.">
        <title>Improved Draft Genome Sequence of Clostridium pasteurianum Strain ATCC 6013 (DSM 525) Using a Hybrid Next-Generation Sequencing Approach.</title>
        <authorList>
            <person name="Pyne M.E."/>
            <person name="Utturkar S."/>
            <person name="Brown S.D."/>
            <person name="Moo-Young M."/>
            <person name="Chung D.A."/>
            <person name="Chou C.P."/>
        </authorList>
    </citation>
    <scope>NUCLEOTIDE SEQUENCE [LARGE SCALE GENOMIC DNA]</scope>
    <source>
        <strain evidence="3 4">ATCC 6013</strain>
    </source>
</reference>
<evidence type="ECO:0000313" key="5">
    <source>
        <dbReference type="Proteomes" id="UP000030905"/>
    </source>
</evidence>
<feature type="transmembrane region" description="Helical" evidence="1">
    <location>
        <begin position="42"/>
        <end position="63"/>
    </location>
</feature>
<accession>A0A0H3J1Y8</accession>
<evidence type="ECO:0000313" key="3">
    <source>
        <dbReference type="EMBL" id="KRU13264.1"/>
    </source>
</evidence>
<sequence>MKTYKLSPEGLNKSISKILLRIIPLSLLVLVAVLYMNSANNSTSITTFFIIVILIAVVLTISIQRGLKNQKESLLSYELVISDNSIVKKQLSLPTIEIEYSDIITIEEITYKGLIIKTKDKYKVIGIPYYLIGYEEVKNTLSQYADIKKSTTPSLIKTSQYVLPILVVLALIIIIKSNNKYLVLPFGTAYILLSLWFIIEIFRNTQLNSKLKQKYLFLIFPLLAVILKMIIIFSA</sequence>
<keyword evidence="1" id="KW-1133">Transmembrane helix</keyword>
<dbReference type="Proteomes" id="UP000030905">
    <property type="component" value="Chromosome"/>
</dbReference>